<evidence type="ECO:0000259" key="2">
    <source>
        <dbReference type="Pfam" id="PF06172"/>
    </source>
</evidence>
<dbReference type="RefSeq" id="XP_056760405.1">
    <property type="nucleotide sequence ID" value="XM_056915651.1"/>
</dbReference>
<sequence>MDIPISQIKPVYNPHNHHPLQTSSSLIQTLNLHPHPEGGYFAETDRSPHPIQTHPNHQENETSLRAASSSIFYLLTPTAPLGVFHRHWGRTIHSWHRGRGRYVIIHADEATCSHEGSGEFERGAGKGTGKARLESFVVGPDVARGERLQWVVGAGKYKASYLLPERSNQDGGEVGGSNGLLISEVVVPGFEFADLEFLCRDKMGELLTAEQVRELSWMLKTSEEEG</sequence>
<gene>
    <name evidence="3" type="ORF">N7458_012269</name>
</gene>
<evidence type="ECO:0000256" key="1">
    <source>
        <dbReference type="SAM" id="MobiDB-lite"/>
    </source>
</evidence>
<dbReference type="PANTHER" id="PTHR33387:SF3">
    <property type="entry name" value="DUF985 DOMAIN-CONTAINING PROTEIN"/>
    <property type="match status" value="1"/>
</dbReference>
<comment type="caution">
    <text evidence="3">The sequence shown here is derived from an EMBL/GenBank/DDBJ whole genome shotgun (WGS) entry which is preliminary data.</text>
</comment>
<evidence type="ECO:0000313" key="3">
    <source>
        <dbReference type="EMBL" id="KAJ5433113.1"/>
    </source>
</evidence>
<name>A0AAD6BVK7_9EURO</name>
<dbReference type="CDD" id="cd06121">
    <property type="entry name" value="cupin_YML079wp"/>
    <property type="match status" value="1"/>
</dbReference>
<dbReference type="InterPro" id="IPR039935">
    <property type="entry name" value="YML079W-like"/>
</dbReference>
<dbReference type="Gene3D" id="2.60.120.10">
    <property type="entry name" value="Jelly Rolls"/>
    <property type="match status" value="1"/>
</dbReference>
<reference evidence="3" key="2">
    <citation type="journal article" date="2023" name="IMA Fungus">
        <title>Comparative genomic study of the Penicillium genus elucidates a diverse pangenome and 15 lateral gene transfer events.</title>
        <authorList>
            <person name="Petersen C."/>
            <person name="Sorensen T."/>
            <person name="Nielsen M.R."/>
            <person name="Sondergaard T.E."/>
            <person name="Sorensen J.L."/>
            <person name="Fitzpatrick D.A."/>
            <person name="Frisvad J.C."/>
            <person name="Nielsen K.L."/>
        </authorList>
    </citation>
    <scope>NUCLEOTIDE SEQUENCE</scope>
    <source>
        <strain evidence="3">IBT 16125</strain>
    </source>
</reference>
<dbReference type="InterPro" id="IPR011051">
    <property type="entry name" value="RmlC_Cupin_sf"/>
</dbReference>
<feature type="region of interest" description="Disordered" evidence="1">
    <location>
        <begin position="31"/>
        <end position="63"/>
    </location>
</feature>
<dbReference type="InterPro" id="IPR009327">
    <property type="entry name" value="Cupin_DUF985"/>
</dbReference>
<feature type="region of interest" description="Disordered" evidence="1">
    <location>
        <begin position="1"/>
        <end position="20"/>
    </location>
</feature>
<dbReference type="AlphaFoldDB" id="A0AAD6BVK7"/>
<dbReference type="GeneID" id="81605894"/>
<protein>
    <recommendedName>
        <fullName evidence="2">DUF985 domain-containing protein</fullName>
    </recommendedName>
</protein>
<dbReference type="InterPro" id="IPR014710">
    <property type="entry name" value="RmlC-like_jellyroll"/>
</dbReference>
<dbReference type="EMBL" id="JAPVEA010000009">
    <property type="protein sequence ID" value="KAJ5433113.1"/>
    <property type="molecule type" value="Genomic_DNA"/>
</dbReference>
<accession>A0AAD6BVK7</accession>
<reference evidence="3" key="1">
    <citation type="submission" date="2022-12" db="EMBL/GenBank/DDBJ databases">
        <authorList>
            <person name="Petersen C."/>
        </authorList>
    </citation>
    <scope>NUCLEOTIDE SEQUENCE</scope>
    <source>
        <strain evidence="3">IBT 16125</strain>
    </source>
</reference>
<dbReference type="Pfam" id="PF06172">
    <property type="entry name" value="Cupin_5"/>
    <property type="match status" value="1"/>
</dbReference>
<organism evidence="3 4">
    <name type="scientific">Penicillium daleae</name>
    <dbReference type="NCBI Taxonomy" id="63821"/>
    <lineage>
        <taxon>Eukaryota</taxon>
        <taxon>Fungi</taxon>
        <taxon>Dikarya</taxon>
        <taxon>Ascomycota</taxon>
        <taxon>Pezizomycotina</taxon>
        <taxon>Eurotiomycetes</taxon>
        <taxon>Eurotiomycetidae</taxon>
        <taxon>Eurotiales</taxon>
        <taxon>Aspergillaceae</taxon>
        <taxon>Penicillium</taxon>
    </lineage>
</organism>
<feature type="domain" description="DUF985" evidence="2">
    <location>
        <begin position="25"/>
        <end position="198"/>
    </location>
</feature>
<keyword evidence="4" id="KW-1185">Reference proteome</keyword>
<evidence type="ECO:0000313" key="4">
    <source>
        <dbReference type="Proteomes" id="UP001213681"/>
    </source>
</evidence>
<dbReference type="SUPFAM" id="SSF51182">
    <property type="entry name" value="RmlC-like cupins"/>
    <property type="match status" value="1"/>
</dbReference>
<proteinExistence type="predicted"/>
<dbReference type="PANTHER" id="PTHR33387">
    <property type="entry name" value="RMLC-LIKE JELLY ROLL FOLD PROTEIN"/>
    <property type="match status" value="1"/>
</dbReference>
<dbReference type="Proteomes" id="UP001213681">
    <property type="component" value="Unassembled WGS sequence"/>
</dbReference>